<dbReference type="Proteomes" id="UP000829196">
    <property type="component" value="Unassembled WGS sequence"/>
</dbReference>
<protein>
    <recommendedName>
        <fullName evidence="4">PDZ domain-containing protein</fullName>
    </recommendedName>
</protein>
<dbReference type="SUPFAM" id="SSF50156">
    <property type="entry name" value="PDZ domain-like"/>
    <property type="match status" value="1"/>
</dbReference>
<dbReference type="Gene3D" id="3.30.750.44">
    <property type="match status" value="1"/>
</dbReference>
<keyword evidence="3" id="KW-1185">Reference proteome</keyword>
<dbReference type="PANTHER" id="PTHR32060:SF7">
    <property type="entry name" value="CARBOXYL-TERMINAL-PROCESSING PEPTIDASE 2, CHLOROPLASTIC"/>
    <property type="match status" value="1"/>
</dbReference>
<accession>A0A8T3AVG0</accession>
<evidence type="ECO:0000256" key="1">
    <source>
        <dbReference type="SAM" id="Phobius"/>
    </source>
</evidence>
<dbReference type="OrthoDB" id="43580at2759"/>
<evidence type="ECO:0000313" key="2">
    <source>
        <dbReference type="EMBL" id="KAI0500463.1"/>
    </source>
</evidence>
<reference evidence="2" key="1">
    <citation type="journal article" date="2022" name="Front. Genet.">
        <title>Chromosome-Scale Assembly of the Dendrobium nobile Genome Provides Insights Into the Molecular Mechanism of the Biosynthesis of the Medicinal Active Ingredient of Dendrobium.</title>
        <authorList>
            <person name="Xu Q."/>
            <person name="Niu S.-C."/>
            <person name="Li K.-L."/>
            <person name="Zheng P.-J."/>
            <person name="Zhang X.-J."/>
            <person name="Jia Y."/>
            <person name="Liu Y."/>
            <person name="Niu Y.-X."/>
            <person name="Yu L.-H."/>
            <person name="Chen D.-F."/>
            <person name="Zhang G.-Q."/>
        </authorList>
    </citation>
    <scope>NUCLEOTIDE SEQUENCE</scope>
    <source>
        <tissue evidence="2">Leaf</tissue>
    </source>
</reference>
<gene>
    <name evidence="2" type="ORF">KFK09_018675</name>
</gene>
<feature type="transmembrane region" description="Helical" evidence="1">
    <location>
        <begin position="70"/>
        <end position="95"/>
    </location>
</feature>
<dbReference type="PANTHER" id="PTHR32060">
    <property type="entry name" value="TAIL-SPECIFIC PROTEASE"/>
    <property type="match status" value="1"/>
</dbReference>
<evidence type="ECO:0008006" key="4">
    <source>
        <dbReference type="Google" id="ProtNLM"/>
    </source>
</evidence>
<evidence type="ECO:0000313" key="3">
    <source>
        <dbReference type="Proteomes" id="UP000829196"/>
    </source>
</evidence>
<name>A0A8T3AVG0_DENNO</name>
<keyword evidence="1" id="KW-0812">Transmembrane</keyword>
<proteinExistence type="predicted"/>
<keyword evidence="1" id="KW-1133">Transmembrane helix</keyword>
<organism evidence="2 3">
    <name type="scientific">Dendrobium nobile</name>
    <name type="common">Orchid</name>
    <dbReference type="NCBI Taxonomy" id="94219"/>
    <lineage>
        <taxon>Eukaryota</taxon>
        <taxon>Viridiplantae</taxon>
        <taxon>Streptophyta</taxon>
        <taxon>Embryophyta</taxon>
        <taxon>Tracheophyta</taxon>
        <taxon>Spermatophyta</taxon>
        <taxon>Magnoliopsida</taxon>
        <taxon>Liliopsida</taxon>
        <taxon>Asparagales</taxon>
        <taxon>Orchidaceae</taxon>
        <taxon>Epidendroideae</taxon>
        <taxon>Malaxideae</taxon>
        <taxon>Dendrobiinae</taxon>
        <taxon>Dendrobium</taxon>
    </lineage>
</organism>
<dbReference type="EMBL" id="JAGYWB010000013">
    <property type="protein sequence ID" value="KAI0500463.1"/>
    <property type="molecule type" value="Genomic_DNA"/>
</dbReference>
<comment type="caution">
    <text evidence="2">The sequence shown here is derived from an EMBL/GenBank/DDBJ whole genome shotgun (WGS) entry which is preliminary data.</text>
</comment>
<keyword evidence="1" id="KW-0472">Membrane</keyword>
<dbReference type="InterPro" id="IPR036034">
    <property type="entry name" value="PDZ_sf"/>
</dbReference>
<dbReference type="GO" id="GO:0004175">
    <property type="term" value="F:endopeptidase activity"/>
    <property type="evidence" value="ECO:0007669"/>
    <property type="project" value="TreeGrafter"/>
</dbReference>
<sequence length="201" mass="22753">MAYYLGSNLQCRMCGFRGRRKHFKLLKVPHKASLIQRLQTLFSASPKILSSYILSFQRKVQKVTCWQEKFIISIGTIFSWLVVSMMLITSASVTVSKDSTYMAIKKMLSTLDDPFTRFLEPEKFKVLRSGTQGALTGVGLSIGYPPGLTYHCRTSCDFNLSRWSANKIGIKPGDVILAIDDRSTEDMDIYEAAELLHECFI</sequence>
<dbReference type="AlphaFoldDB" id="A0A8T3AVG0"/>
<dbReference type="Gene3D" id="2.30.42.10">
    <property type="match status" value="1"/>
</dbReference>